<dbReference type="AlphaFoldDB" id="A0A3D8PUU4"/>
<evidence type="ECO:0000259" key="7">
    <source>
        <dbReference type="PROSITE" id="PS01124"/>
    </source>
</evidence>
<evidence type="ECO:0000256" key="3">
    <source>
        <dbReference type="ARBA" id="ARBA00023015"/>
    </source>
</evidence>
<evidence type="ECO:0000256" key="2">
    <source>
        <dbReference type="ARBA" id="ARBA00022801"/>
    </source>
</evidence>
<dbReference type="Proteomes" id="UP000257143">
    <property type="component" value="Unassembled WGS sequence"/>
</dbReference>
<evidence type="ECO:0000256" key="1">
    <source>
        <dbReference type="ARBA" id="ARBA00008875"/>
    </source>
</evidence>
<evidence type="ECO:0000313" key="8">
    <source>
        <dbReference type="EMBL" id="RDW19038.1"/>
    </source>
</evidence>
<dbReference type="SMART" id="SM00342">
    <property type="entry name" value="HTH_ARAC"/>
    <property type="match status" value="1"/>
</dbReference>
<dbReference type="Pfam" id="PF01229">
    <property type="entry name" value="Glyco_hydro_39"/>
    <property type="match status" value="1"/>
</dbReference>
<evidence type="ECO:0000256" key="6">
    <source>
        <dbReference type="ARBA" id="ARBA00023295"/>
    </source>
</evidence>
<dbReference type="Gene3D" id="2.60.40.1500">
    <property type="entry name" value="Glycosyl hydrolase domain, family 39"/>
    <property type="match status" value="1"/>
</dbReference>
<dbReference type="PANTHER" id="PTHR43280:SF2">
    <property type="entry name" value="HTH-TYPE TRANSCRIPTIONAL REGULATOR EXSA"/>
    <property type="match status" value="1"/>
</dbReference>
<keyword evidence="4" id="KW-0238">DNA-binding</keyword>
<keyword evidence="3" id="KW-0805">Transcription regulation</keyword>
<dbReference type="GO" id="GO:0043565">
    <property type="term" value="F:sequence-specific DNA binding"/>
    <property type="evidence" value="ECO:0007669"/>
    <property type="project" value="InterPro"/>
</dbReference>
<dbReference type="Pfam" id="PF12833">
    <property type="entry name" value="HTH_18"/>
    <property type="match status" value="1"/>
</dbReference>
<dbReference type="OrthoDB" id="9776971at2"/>
<keyword evidence="9" id="KW-1185">Reference proteome</keyword>
<evidence type="ECO:0000313" key="9">
    <source>
        <dbReference type="Proteomes" id="UP000257143"/>
    </source>
</evidence>
<keyword evidence="2" id="KW-0378">Hydrolase</keyword>
<reference evidence="9" key="1">
    <citation type="submission" date="2017-11" db="EMBL/GenBank/DDBJ databases">
        <authorList>
            <person name="Zhu W."/>
        </authorList>
    </citation>
    <scope>NUCLEOTIDE SEQUENCE [LARGE SCALE GENOMIC DNA]</scope>
    <source>
        <strain evidence="9">CAU 1183</strain>
    </source>
</reference>
<name>A0A3D8PUU4_9BACI</name>
<comment type="caution">
    <text evidence="8">The sequence shown here is derived from an EMBL/GenBank/DDBJ whole genome shotgun (WGS) entry which is preliminary data.</text>
</comment>
<dbReference type="InterPro" id="IPR009057">
    <property type="entry name" value="Homeodomain-like_sf"/>
</dbReference>
<dbReference type="GO" id="GO:0003700">
    <property type="term" value="F:DNA-binding transcription factor activity"/>
    <property type="evidence" value="ECO:0007669"/>
    <property type="project" value="InterPro"/>
</dbReference>
<gene>
    <name evidence="8" type="ORF">CWR48_08285</name>
</gene>
<feature type="domain" description="HTH araC/xylS-type" evidence="7">
    <location>
        <begin position="167"/>
        <end position="265"/>
    </location>
</feature>
<dbReference type="SUPFAM" id="SSF51445">
    <property type="entry name" value="(Trans)glycosidases"/>
    <property type="match status" value="1"/>
</dbReference>
<evidence type="ECO:0000256" key="4">
    <source>
        <dbReference type="ARBA" id="ARBA00023125"/>
    </source>
</evidence>
<proteinExistence type="inferred from homology"/>
<dbReference type="EMBL" id="PIOC01000014">
    <property type="protein sequence ID" value="RDW19038.1"/>
    <property type="molecule type" value="Genomic_DNA"/>
</dbReference>
<dbReference type="InterPro" id="IPR018060">
    <property type="entry name" value="HTH_AraC"/>
</dbReference>
<keyword evidence="5" id="KW-0804">Transcription</keyword>
<protein>
    <submittedName>
        <fullName evidence="8">Beta-xylosidase</fullName>
    </submittedName>
</protein>
<sequence length="780" mass="91345">MNKPITDDYSISLQQIELLAPRISKGIQVVLVISGEITVETNSRYYPLKENDLLVINRNQFFQVKGSEQNSVLMLNISDVYMDKAYSSYRTSLFECYSREIDMGRELMVGKLRKLLVELMLTYYRRDESYQIEIQAFISELLLILIRRFKQKGSLHEKIDTKDERLTQIIAYMEKNYDQLITLEEIAHNFYLSSGYLSRYFKKKIGTGFNRYLMNIRLEHSLKDLLYTSNSISQIAMKNGFPNTKSFATLFKEIYEETPKNYREKHQVERMDSVKHYDLEDASEIINSPSILERLGAILAKSNDTYNNTETKSEELMLDLSHVTTSQIHRPKHNLMIGQLRELLKESVRSQILMVAKDIRLENIGVRNLIKGSTLIPPVETDEIIATTSPYYNADFALNFLKKNNLSLFVRVNYKEISADEESYFTELHKFMSHCINVYGKAYLETWHFMFYESYPTAVSGNNLERVYMKLYQALKVYAPHISVGSYFPFAFKRGKTSAQHEWLITDDVPIDFFGYEANQNEVINFEELGDDRFSLAEGYIKEKTDKLLTYLLHHKKERPLHLISWNTLSGNTRHTNGTFFRGALVLKNAFEVADKIESIGFWINTEQHEKGRKERNIPIEGLELFHYFNGKRPAYFAMQFLERLEGEIVVSGADYIMTKNDRGYQLLLMNSNIINPYYSIEDTFLKKLNKDIHVIITNMEQGEYQIRKHVFDKNNGALYTKWWELNSAYGMDMEVIDYIIQTSRPSLEIFDETITGEWSFYSYLSINAIHFFDIRKALI</sequence>
<keyword evidence="6" id="KW-0326">Glycosidase</keyword>
<dbReference type="InterPro" id="IPR049166">
    <property type="entry name" value="GH39_cat"/>
</dbReference>
<dbReference type="Gene3D" id="1.10.10.60">
    <property type="entry name" value="Homeodomain-like"/>
    <property type="match status" value="2"/>
</dbReference>
<dbReference type="RefSeq" id="WP_115772775.1">
    <property type="nucleotide sequence ID" value="NZ_PIOC01000014.1"/>
</dbReference>
<dbReference type="Gene3D" id="3.20.20.80">
    <property type="entry name" value="Glycosidases"/>
    <property type="match status" value="1"/>
</dbReference>
<dbReference type="SUPFAM" id="SSF51011">
    <property type="entry name" value="Glycosyl hydrolase domain"/>
    <property type="match status" value="1"/>
</dbReference>
<dbReference type="InterPro" id="IPR017853">
    <property type="entry name" value="GH"/>
</dbReference>
<evidence type="ECO:0000256" key="5">
    <source>
        <dbReference type="ARBA" id="ARBA00023163"/>
    </source>
</evidence>
<dbReference type="InterPro" id="IPR018062">
    <property type="entry name" value="HTH_AraC-typ_CS"/>
</dbReference>
<comment type="similarity">
    <text evidence="1">Belongs to the glycosyl hydrolase 39 family.</text>
</comment>
<dbReference type="SUPFAM" id="SSF46689">
    <property type="entry name" value="Homeodomain-like"/>
    <property type="match status" value="2"/>
</dbReference>
<dbReference type="PROSITE" id="PS00041">
    <property type="entry name" value="HTH_ARAC_FAMILY_1"/>
    <property type="match status" value="1"/>
</dbReference>
<dbReference type="PROSITE" id="PS01124">
    <property type="entry name" value="HTH_ARAC_FAMILY_2"/>
    <property type="match status" value="1"/>
</dbReference>
<accession>A0A3D8PUU4</accession>
<organism evidence="8 9">
    <name type="scientific">Oceanobacillus arenosus</name>
    <dbReference type="NCBI Taxonomy" id="1229153"/>
    <lineage>
        <taxon>Bacteria</taxon>
        <taxon>Bacillati</taxon>
        <taxon>Bacillota</taxon>
        <taxon>Bacilli</taxon>
        <taxon>Bacillales</taxon>
        <taxon>Bacillaceae</taxon>
        <taxon>Oceanobacillus</taxon>
    </lineage>
</organism>
<dbReference type="PANTHER" id="PTHR43280">
    <property type="entry name" value="ARAC-FAMILY TRANSCRIPTIONAL REGULATOR"/>
    <property type="match status" value="1"/>
</dbReference>
<dbReference type="GO" id="GO:0016798">
    <property type="term" value="F:hydrolase activity, acting on glycosyl bonds"/>
    <property type="evidence" value="ECO:0007669"/>
    <property type="project" value="UniProtKB-KW"/>
</dbReference>